<dbReference type="InterPro" id="IPR044925">
    <property type="entry name" value="His-Me_finger_sf"/>
</dbReference>
<gene>
    <name evidence="2" type="ORF">BCY91_15460</name>
</gene>
<keyword evidence="2" id="KW-0378">Hydrolase</keyword>
<comment type="caution">
    <text evidence="2">The sequence shown here is derived from an EMBL/GenBank/DDBJ whole genome shotgun (WGS) entry which is preliminary data.</text>
</comment>
<sequence length="349" mass="40375">MNLKNHKTMVNVNHFEKECDCIYKDEQYSVRDNGAVLRHAPNNKRPRPTDNNWTFGKLNSKTGYLEIASVRIHRIVATAFHKEPPTKEHVVDHIDTNKQNNRPDNLRWVTRLENILLNPITARRIEIVCGSVEAFLADPSKFRDKFPDPNYEWMCAVSREEAQASKERLLAWAESDKPLQSGSLGEWIFNRENNQNQPDTRPNYIISKTPNSAQRIIFNFEDKPNEYPSTPQVFEGNPLTAYHKNLTKGAVFFRNHNGEYVVVKSGFSKDRHTLYVLTKAAYVYREQKDGEWKPVPIAKLSETVSDTDLPHSLAEITYEDGLFVHGKVETGFHPTEELEQLFDDYIQEV</sequence>
<name>A0A419S8H8_9SPHI</name>
<dbReference type="InterPro" id="IPR003615">
    <property type="entry name" value="HNH_nuc"/>
</dbReference>
<protein>
    <submittedName>
        <fullName evidence="2">HNH endonuclease</fullName>
    </submittedName>
</protein>
<reference evidence="2 3" key="1">
    <citation type="submission" date="2016-07" db="EMBL/GenBank/DDBJ databases">
        <title>Genome of Pelobium manganitolerans.</title>
        <authorList>
            <person name="Wu S."/>
            <person name="Wang G."/>
        </authorList>
    </citation>
    <scope>NUCLEOTIDE SEQUENCE [LARGE SCALE GENOMIC DNA]</scope>
    <source>
        <strain evidence="2 3">YS-25</strain>
    </source>
</reference>
<proteinExistence type="predicted"/>
<dbReference type="EMBL" id="MBTA01000005">
    <property type="protein sequence ID" value="RKD18204.1"/>
    <property type="molecule type" value="Genomic_DNA"/>
</dbReference>
<dbReference type="AlphaFoldDB" id="A0A419S8H8"/>
<accession>A0A419S8H8</accession>
<dbReference type="SMART" id="SM00507">
    <property type="entry name" value="HNHc"/>
    <property type="match status" value="1"/>
</dbReference>
<dbReference type="Gene3D" id="3.90.75.20">
    <property type="match status" value="1"/>
</dbReference>
<feature type="domain" description="HNH nuclease" evidence="1">
    <location>
        <begin position="66"/>
        <end position="115"/>
    </location>
</feature>
<dbReference type="GO" id="GO:0004519">
    <property type="term" value="F:endonuclease activity"/>
    <property type="evidence" value="ECO:0007669"/>
    <property type="project" value="UniProtKB-KW"/>
</dbReference>
<dbReference type="Proteomes" id="UP000283433">
    <property type="component" value="Unassembled WGS sequence"/>
</dbReference>
<dbReference type="Pfam" id="PF13392">
    <property type="entry name" value="HNH_3"/>
    <property type="match status" value="1"/>
</dbReference>
<dbReference type="SUPFAM" id="SSF54060">
    <property type="entry name" value="His-Me finger endonucleases"/>
    <property type="match status" value="1"/>
</dbReference>
<evidence type="ECO:0000313" key="2">
    <source>
        <dbReference type="EMBL" id="RKD18204.1"/>
    </source>
</evidence>
<keyword evidence="3" id="KW-1185">Reference proteome</keyword>
<evidence type="ECO:0000313" key="3">
    <source>
        <dbReference type="Proteomes" id="UP000283433"/>
    </source>
</evidence>
<evidence type="ECO:0000259" key="1">
    <source>
        <dbReference type="SMART" id="SM00507"/>
    </source>
</evidence>
<keyword evidence="2" id="KW-0540">Nuclease</keyword>
<organism evidence="2 3">
    <name type="scientific">Pelobium manganitolerans</name>
    <dbReference type="NCBI Taxonomy" id="1842495"/>
    <lineage>
        <taxon>Bacteria</taxon>
        <taxon>Pseudomonadati</taxon>
        <taxon>Bacteroidota</taxon>
        <taxon>Sphingobacteriia</taxon>
        <taxon>Sphingobacteriales</taxon>
        <taxon>Sphingobacteriaceae</taxon>
        <taxon>Pelobium</taxon>
    </lineage>
</organism>
<keyword evidence="2" id="KW-0255">Endonuclease</keyword>